<evidence type="ECO:0000313" key="2">
    <source>
        <dbReference type="Proteomes" id="UP000186955"/>
    </source>
</evidence>
<dbReference type="PANTHER" id="PTHR47654">
    <property type="entry name" value="ZN(II)2CYS6 TRANSCRIPTION FACTOR (EUROFUNG)-RELATED"/>
    <property type="match status" value="1"/>
</dbReference>
<name>A0A1Q5U779_9EURO</name>
<comment type="caution">
    <text evidence="1">The sequence shown here is derived from an EMBL/GenBank/DDBJ whole genome shotgun (WGS) entry which is preliminary data.</text>
</comment>
<dbReference type="CDD" id="cd12148">
    <property type="entry name" value="fungal_TF_MHR"/>
    <property type="match status" value="1"/>
</dbReference>
<sequence>MPGKKWIAVFNQVLGIGAELHNMSRREERIDSSTFLARAQTVNSFDYITGAHEDLQEVQAQTLAALYFLITSNIDRSSGLGENSSMAPLPLEFCSEVLSPNQLWERPPQNRSIRWTIYQKQDDMANQRTLLQSLTPSHSLFQFYLVDLDLITHTIANRVFGIDIFQDGWSDIERRIAYYNVKMDLWQSDLHSAMQFADDQGRPRTGSLSAFQAILALQSYSARIVLNRPCFKRFGNKKEVQFPSSSFGGQTASNCLHASLKLISLLPDLPDMDWYFLIGPWWSLLHFVVQALTILLIHLSLGPGMWGTAHEGIPELQDSLSAADVSGTILAAAGKALLWLSSLRKINRAASRAFDRCYACLQLVAVTKAIDLGDMARDSPFSNSPASNLSGQESSGKASNRALRRIGGPIIQFLLQPFASFGPDIDIHVHTSDPANTTFEDILASLMETAP</sequence>
<evidence type="ECO:0008006" key="3">
    <source>
        <dbReference type="Google" id="ProtNLM"/>
    </source>
</evidence>
<reference evidence="1 2" key="1">
    <citation type="submission" date="2016-10" db="EMBL/GenBank/DDBJ databases">
        <title>Genome sequence of the ascomycete fungus Penicillium subrubescens.</title>
        <authorList>
            <person name="De Vries R.P."/>
            <person name="Peng M."/>
            <person name="Dilokpimol A."/>
            <person name="Hilden K."/>
            <person name="Makela M.R."/>
            <person name="Grigoriev I."/>
            <person name="Riley R."/>
            <person name="Granchi Z."/>
        </authorList>
    </citation>
    <scope>NUCLEOTIDE SEQUENCE [LARGE SCALE GENOMIC DNA]</scope>
    <source>
        <strain evidence="1 2">CBS 132785</strain>
    </source>
</reference>
<dbReference type="PANTHER" id="PTHR47654:SF5">
    <property type="entry name" value="TRANSCRIPTION FACTOR DOMAIN-CONTAINING PROTEIN"/>
    <property type="match status" value="1"/>
</dbReference>
<dbReference type="EMBL" id="MNBE01000569">
    <property type="protein sequence ID" value="OKP08342.1"/>
    <property type="molecule type" value="Genomic_DNA"/>
</dbReference>
<gene>
    <name evidence="1" type="ORF">PENSUB_5709</name>
</gene>
<proteinExistence type="predicted"/>
<keyword evidence="2" id="KW-1185">Reference proteome</keyword>
<protein>
    <recommendedName>
        <fullName evidence="3">Transcription factor domain-containing protein</fullName>
    </recommendedName>
</protein>
<dbReference type="Proteomes" id="UP000186955">
    <property type="component" value="Unassembled WGS sequence"/>
</dbReference>
<dbReference type="AlphaFoldDB" id="A0A1Q5U779"/>
<dbReference type="InterPro" id="IPR053230">
    <property type="entry name" value="Trans_reg_galc"/>
</dbReference>
<evidence type="ECO:0000313" key="1">
    <source>
        <dbReference type="EMBL" id="OKP08342.1"/>
    </source>
</evidence>
<organism evidence="1 2">
    <name type="scientific">Penicillium subrubescens</name>
    <dbReference type="NCBI Taxonomy" id="1316194"/>
    <lineage>
        <taxon>Eukaryota</taxon>
        <taxon>Fungi</taxon>
        <taxon>Dikarya</taxon>
        <taxon>Ascomycota</taxon>
        <taxon>Pezizomycotina</taxon>
        <taxon>Eurotiomycetes</taxon>
        <taxon>Eurotiomycetidae</taxon>
        <taxon>Eurotiales</taxon>
        <taxon>Aspergillaceae</taxon>
        <taxon>Penicillium</taxon>
    </lineage>
</organism>
<accession>A0A1Q5U779</accession>